<feature type="binding site" evidence="17">
    <location>
        <position position="363"/>
    </location>
    <ligand>
        <name>(6S)-NADPHX</name>
        <dbReference type="ChEBI" id="CHEBI:64076"/>
    </ligand>
</feature>
<feature type="binding site" evidence="18">
    <location>
        <position position="129"/>
    </location>
    <ligand>
        <name>K(+)</name>
        <dbReference type="ChEBI" id="CHEBI:29103"/>
    </ligand>
</feature>
<sequence length="489" mass="50006">MSSAAEITDMITSERMAAVDVNAEALGVPRKQLMESSGNAVAQAIRDIAEPGARIAVVAGRGNNGGDAFVAARFLDAYDLSVHLLGRAETITTDIARENWGALERGEYDIEEVRDSTQLSLPDADVVIDAMLGTGVTGALREPAASAAEAINASDATVVSVDVPSGIDADTGEAAGVAVEADHVVTFHDDKPGLEGVDADVTVADIGIPDAAELFVERGDLLALSRDPQSHKGDHGTVLVIGGGPYSGAPALSAQAAFRAGADLVYVATPESVADAVAGYSENLIVEALPGDRLAPVHVDTLLALAEDADAVLVGPGLGDAEGSLDAVAGFLESYAGQAVVDADPLRIVPEVETDADLVCTPHQGELTAMGGPREDDWRDRADAVESFATEVGATLLVKGAYDVVSDGERTRVNRTGNPGMTVGGTGDVLAGITAALVTALDDPVQAAGIAAYANGRAGDFAVEEHGYGLVATDLPPRVAEALWGDRDE</sequence>
<evidence type="ECO:0000259" key="21">
    <source>
        <dbReference type="PROSITE" id="PS51385"/>
    </source>
</evidence>
<dbReference type="EC" id="4.2.1.136" evidence="19"/>
<comment type="cofactor">
    <cofactor evidence="17">
        <name>Mg(2+)</name>
        <dbReference type="ChEBI" id="CHEBI:18420"/>
    </cofactor>
</comment>
<feature type="domain" description="YjeF N-terminal" evidence="21">
    <location>
        <begin position="16"/>
        <end position="214"/>
    </location>
</feature>
<evidence type="ECO:0000256" key="5">
    <source>
        <dbReference type="ARBA" id="ARBA00022723"/>
    </source>
</evidence>
<dbReference type="NCBIfam" id="TIGR00197">
    <property type="entry name" value="yjeF_nterm"/>
    <property type="match status" value="1"/>
</dbReference>
<keyword evidence="10 17" id="KW-0520">NAD</keyword>
<dbReference type="PROSITE" id="PS51383">
    <property type="entry name" value="YJEF_C_3"/>
    <property type="match status" value="1"/>
</dbReference>
<evidence type="ECO:0000256" key="9">
    <source>
        <dbReference type="ARBA" id="ARBA00022958"/>
    </source>
</evidence>
<dbReference type="Pfam" id="PF01256">
    <property type="entry name" value="Carb_kinase"/>
    <property type="match status" value="1"/>
</dbReference>
<dbReference type="InterPro" id="IPR004443">
    <property type="entry name" value="YjeF_N_dom"/>
</dbReference>
<evidence type="ECO:0000256" key="11">
    <source>
        <dbReference type="ARBA" id="ARBA00023235"/>
    </source>
</evidence>
<evidence type="ECO:0000256" key="2">
    <source>
        <dbReference type="ARBA" id="ARBA00000909"/>
    </source>
</evidence>
<comment type="catalytic activity">
    <reaction evidence="1 18 19">
        <text>(6R)-NADHX = (6S)-NADHX</text>
        <dbReference type="Rhea" id="RHEA:32215"/>
        <dbReference type="ChEBI" id="CHEBI:64074"/>
        <dbReference type="ChEBI" id="CHEBI:64075"/>
        <dbReference type="EC" id="5.1.99.6"/>
    </reaction>
</comment>
<evidence type="ECO:0000256" key="6">
    <source>
        <dbReference type="ARBA" id="ARBA00022741"/>
    </source>
</evidence>
<feature type="binding site" evidence="18">
    <location>
        <position position="64"/>
    </location>
    <ligand>
        <name>K(+)</name>
        <dbReference type="ChEBI" id="CHEBI:29103"/>
    </ligand>
</feature>
<dbReference type="EC" id="5.1.99.6" evidence="19"/>
<dbReference type="PROSITE" id="PS51385">
    <property type="entry name" value="YJEF_N"/>
    <property type="match status" value="1"/>
</dbReference>
<feature type="binding site" evidence="18">
    <location>
        <position position="165"/>
    </location>
    <ligand>
        <name>K(+)</name>
        <dbReference type="ChEBI" id="CHEBI:29103"/>
    </ligand>
</feature>
<dbReference type="SUPFAM" id="SSF53613">
    <property type="entry name" value="Ribokinase-like"/>
    <property type="match status" value="1"/>
</dbReference>
<comment type="similarity">
    <text evidence="17">Belongs to the NnrD/CARKD family.</text>
</comment>
<comment type="catalytic activity">
    <reaction evidence="2 18 19">
        <text>(6R)-NADPHX = (6S)-NADPHX</text>
        <dbReference type="Rhea" id="RHEA:32227"/>
        <dbReference type="ChEBI" id="CHEBI:64076"/>
        <dbReference type="ChEBI" id="CHEBI:64077"/>
        <dbReference type="EC" id="5.1.99.6"/>
    </reaction>
</comment>
<dbReference type="Gene3D" id="3.40.1190.20">
    <property type="match status" value="1"/>
</dbReference>
<comment type="catalytic activity">
    <reaction evidence="16 17 19">
        <text>(6S)-NADPHX + ADP = AMP + phosphate + NADPH + H(+)</text>
        <dbReference type="Rhea" id="RHEA:32235"/>
        <dbReference type="ChEBI" id="CHEBI:15378"/>
        <dbReference type="ChEBI" id="CHEBI:43474"/>
        <dbReference type="ChEBI" id="CHEBI:57783"/>
        <dbReference type="ChEBI" id="CHEBI:64076"/>
        <dbReference type="ChEBI" id="CHEBI:456215"/>
        <dbReference type="ChEBI" id="CHEBI:456216"/>
        <dbReference type="EC" id="4.2.1.136"/>
    </reaction>
</comment>
<keyword evidence="12 17" id="KW-0456">Lyase</keyword>
<evidence type="ECO:0000256" key="7">
    <source>
        <dbReference type="ARBA" id="ARBA00022840"/>
    </source>
</evidence>
<dbReference type="GO" id="GO:0046872">
    <property type="term" value="F:metal ion binding"/>
    <property type="evidence" value="ECO:0007669"/>
    <property type="project" value="UniProtKB-UniRule"/>
</dbReference>
<comment type="function">
    <text evidence="14 19">Bifunctional enzyme that catalyzes the epimerization of the S- and R-forms of NAD(P)HX and the dehydration of the S-form of NAD(P)HX at the expense of ADP, which is converted to AMP. This allows the repair of both epimers of NAD(P)HX, a damaged form of NAD(P)H that is a result of enzymatic or heat-dependent hydration.</text>
</comment>
<dbReference type="InterPro" id="IPR029056">
    <property type="entry name" value="Ribokinase-like"/>
</dbReference>
<keyword evidence="11 18" id="KW-0413">Isomerase</keyword>
<dbReference type="PANTHER" id="PTHR12592:SF0">
    <property type="entry name" value="ATP-DEPENDENT (S)-NAD(P)H-HYDRATE DEHYDRATASE"/>
    <property type="match status" value="1"/>
</dbReference>
<evidence type="ECO:0000256" key="14">
    <source>
        <dbReference type="ARBA" id="ARBA00025153"/>
    </source>
</evidence>
<organism evidence="22 23">
    <name type="scientific">Natranaeroarchaeum sulfidigenes</name>
    <dbReference type="NCBI Taxonomy" id="2784880"/>
    <lineage>
        <taxon>Archaea</taxon>
        <taxon>Methanobacteriati</taxon>
        <taxon>Methanobacteriota</taxon>
        <taxon>Stenosarchaea group</taxon>
        <taxon>Halobacteria</taxon>
        <taxon>Halobacteriales</taxon>
        <taxon>Natronoarchaeaceae</taxon>
        <taxon>Natranaeroarchaeum</taxon>
    </lineage>
</organism>
<evidence type="ECO:0000256" key="16">
    <source>
        <dbReference type="ARBA" id="ARBA00049209"/>
    </source>
</evidence>
<reference evidence="22" key="1">
    <citation type="submission" date="2020-11" db="EMBL/GenBank/DDBJ databases">
        <title>Carbohydrate-dependent, anaerobic sulfur respiration: A novel catabolism in halophilic archaea.</title>
        <authorList>
            <person name="Sorokin D.Y."/>
            <person name="Messina E."/>
            <person name="Smedile F."/>
            <person name="La Cono V."/>
            <person name="Hallsworth J.E."/>
            <person name="Yakimov M.M."/>
        </authorList>
    </citation>
    <scope>NUCLEOTIDE SEQUENCE</scope>
    <source>
        <strain evidence="22">AArc-S</strain>
    </source>
</reference>
<evidence type="ECO:0000256" key="13">
    <source>
        <dbReference type="ARBA" id="ARBA00023268"/>
    </source>
</evidence>
<name>A0A897MXV4_9EURY</name>
<comment type="caution">
    <text evidence="17">Lacks conserved residue(s) required for the propagation of feature annotation.</text>
</comment>
<evidence type="ECO:0000256" key="1">
    <source>
        <dbReference type="ARBA" id="ARBA00000013"/>
    </source>
</evidence>
<evidence type="ECO:0000256" key="3">
    <source>
        <dbReference type="ARBA" id="ARBA00006001"/>
    </source>
</evidence>
<evidence type="ECO:0000256" key="15">
    <source>
        <dbReference type="ARBA" id="ARBA00048238"/>
    </source>
</evidence>
<keyword evidence="6 17" id="KW-0547">Nucleotide-binding</keyword>
<feature type="binding site" evidence="18">
    <location>
        <begin position="63"/>
        <end position="67"/>
    </location>
    <ligand>
        <name>(6S)-NADPHX</name>
        <dbReference type="ChEBI" id="CHEBI:64076"/>
    </ligand>
</feature>
<dbReference type="InterPro" id="IPR036652">
    <property type="entry name" value="YjeF_N_dom_sf"/>
</dbReference>
<feature type="binding site" evidence="17">
    <location>
        <position position="249"/>
    </location>
    <ligand>
        <name>(6S)-NADPHX</name>
        <dbReference type="ChEBI" id="CHEBI:64076"/>
    </ligand>
</feature>
<dbReference type="InterPro" id="IPR000631">
    <property type="entry name" value="CARKD"/>
</dbReference>
<dbReference type="GO" id="GO:0005524">
    <property type="term" value="F:ATP binding"/>
    <property type="evidence" value="ECO:0007669"/>
    <property type="project" value="UniProtKB-UniRule"/>
</dbReference>
<evidence type="ECO:0000256" key="8">
    <source>
        <dbReference type="ARBA" id="ARBA00022857"/>
    </source>
</evidence>
<comment type="subunit">
    <text evidence="17">Homotetramer.</text>
</comment>
<evidence type="ECO:0000313" key="22">
    <source>
        <dbReference type="EMBL" id="QSG02976.1"/>
    </source>
</evidence>
<dbReference type="HAMAP" id="MF_01965">
    <property type="entry name" value="NADHX_dehydratase"/>
    <property type="match status" value="1"/>
</dbReference>
<keyword evidence="9 18" id="KW-0630">Potassium</keyword>
<gene>
    <name evidence="22" type="primary">nnr2</name>
    <name evidence="17" type="synonym">nnrD</name>
    <name evidence="18" type="synonym">nnrE</name>
    <name evidence="22" type="ORF">AArcS_1766</name>
</gene>
<evidence type="ECO:0000313" key="23">
    <source>
        <dbReference type="Proteomes" id="UP000663586"/>
    </source>
</evidence>
<protein>
    <recommendedName>
        <fullName evidence="19">Bifunctional NAD(P)H-hydrate repair enzyme</fullName>
    </recommendedName>
    <alternativeName>
        <fullName evidence="19">Nicotinamide nucleotide repair protein</fullName>
    </alternativeName>
    <domain>
        <recommendedName>
            <fullName evidence="19">ADP-dependent (S)-NAD(P)H-hydrate dehydratase</fullName>
            <ecNumber evidence="19">4.2.1.136</ecNumber>
        </recommendedName>
        <alternativeName>
            <fullName evidence="19">ADP-dependent NAD(P)HX dehydratase</fullName>
        </alternativeName>
    </domain>
    <domain>
        <recommendedName>
            <fullName evidence="19">NAD(P)H-hydrate epimerase</fullName>
            <ecNumber evidence="19">5.1.99.6</ecNumber>
        </recommendedName>
    </domain>
</protein>
<dbReference type="GO" id="GO:0110051">
    <property type="term" value="P:metabolite repair"/>
    <property type="evidence" value="ECO:0007669"/>
    <property type="project" value="TreeGrafter"/>
</dbReference>
<dbReference type="GO" id="GO:0046496">
    <property type="term" value="P:nicotinamide nucleotide metabolic process"/>
    <property type="evidence" value="ECO:0007669"/>
    <property type="project" value="UniProtKB-UniRule"/>
</dbReference>
<evidence type="ECO:0000256" key="4">
    <source>
        <dbReference type="ARBA" id="ARBA00009524"/>
    </source>
</evidence>
<feature type="binding site" evidence="18">
    <location>
        <position position="162"/>
    </location>
    <ligand>
        <name>(6S)-NADPHX</name>
        <dbReference type="ChEBI" id="CHEBI:64076"/>
    </ligand>
</feature>
<comment type="function">
    <text evidence="18">Catalyzes the epimerization of the S- and R-forms of NAD(P)HX, a damaged form of NAD(P)H that is a result of enzymatic or heat-dependent hydration. This is a prerequisite for the S-specific NAD(P)H-hydrate dehydratase to allow the repair of both epimers of NAD(P)HX.</text>
</comment>
<comment type="catalytic activity">
    <reaction evidence="15 17 19">
        <text>(6S)-NADHX + ADP = AMP + phosphate + NADH + H(+)</text>
        <dbReference type="Rhea" id="RHEA:32223"/>
        <dbReference type="ChEBI" id="CHEBI:15378"/>
        <dbReference type="ChEBI" id="CHEBI:43474"/>
        <dbReference type="ChEBI" id="CHEBI:57945"/>
        <dbReference type="ChEBI" id="CHEBI:64074"/>
        <dbReference type="ChEBI" id="CHEBI:456215"/>
        <dbReference type="ChEBI" id="CHEBI:456216"/>
        <dbReference type="EC" id="4.2.1.136"/>
    </reaction>
</comment>
<evidence type="ECO:0000256" key="12">
    <source>
        <dbReference type="ARBA" id="ARBA00023239"/>
    </source>
</evidence>
<dbReference type="GO" id="GO:0052856">
    <property type="term" value="F:NAD(P)HX epimerase activity"/>
    <property type="evidence" value="ECO:0007669"/>
    <property type="project" value="UniProtKB-UniRule"/>
</dbReference>
<comment type="similarity">
    <text evidence="4 19">In the C-terminal section; belongs to the NnrD/CARKD family.</text>
</comment>
<feature type="binding site" evidence="18">
    <location>
        <begin position="133"/>
        <end position="139"/>
    </location>
    <ligand>
        <name>(6S)-NADPHX</name>
        <dbReference type="ChEBI" id="CHEBI:64076"/>
    </ligand>
</feature>
<evidence type="ECO:0000256" key="19">
    <source>
        <dbReference type="PIRNR" id="PIRNR017184"/>
    </source>
</evidence>
<accession>A0A897MXV4</accession>
<dbReference type="HAMAP" id="MF_01966">
    <property type="entry name" value="NADHX_epimerase"/>
    <property type="match status" value="1"/>
</dbReference>
<proteinExistence type="inferred from homology"/>
<evidence type="ECO:0000256" key="18">
    <source>
        <dbReference type="HAMAP-Rule" id="MF_01966"/>
    </source>
</evidence>
<feature type="binding site" evidence="17">
    <location>
        <position position="317"/>
    </location>
    <ligand>
        <name>(6S)-NADPHX</name>
        <dbReference type="ChEBI" id="CHEBI:64076"/>
    </ligand>
</feature>
<dbReference type="InterPro" id="IPR030677">
    <property type="entry name" value="Nnr"/>
</dbReference>
<evidence type="ECO:0000256" key="10">
    <source>
        <dbReference type="ARBA" id="ARBA00023027"/>
    </source>
</evidence>
<dbReference type="PANTHER" id="PTHR12592">
    <property type="entry name" value="ATP-DEPENDENT (S)-NAD(P)H-HYDRATE DEHYDRATASE FAMILY MEMBER"/>
    <property type="match status" value="1"/>
</dbReference>
<feature type="binding site" evidence="17">
    <location>
        <position position="428"/>
    </location>
    <ligand>
        <name>(6S)-NADPHX</name>
        <dbReference type="ChEBI" id="CHEBI:64076"/>
    </ligand>
</feature>
<keyword evidence="13" id="KW-0511">Multifunctional enzyme</keyword>
<dbReference type="PIRSF" id="PIRSF017184">
    <property type="entry name" value="Nnr"/>
    <property type="match status" value="1"/>
</dbReference>
<comment type="cofactor">
    <cofactor evidence="18 19">
        <name>K(+)</name>
        <dbReference type="ChEBI" id="CHEBI:29103"/>
    </cofactor>
    <text evidence="18 19">Binds 1 potassium ion per subunit.</text>
</comment>
<dbReference type="GO" id="GO:0052855">
    <property type="term" value="F:ADP-dependent NAD(P)H-hydrate dehydratase activity"/>
    <property type="evidence" value="ECO:0007669"/>
    <property type="project" value="UniProtKB-UniRule"/>
</dbReference>
<evidence type="ECO:0000259" key="20">
    <source>
        <dbReference type="PROSITE" id="PS51383"/>
    </source>
</evidence>
<evidence type="ECO:0000256" key="17">
    <source>
        <dbReference type="HAMAP-Rule" id="MF_01965"/>
    </source>
</evidence>
<comment type="similarity">
    <text evidence="3 19">In the N-terminal section; belongs to the NnrE/AIBP family.</text>
</comment>
<dbReference type="SUPFAM" id="SSF64153">
    <property type="entry name" value="YjeF N-terminal domain-like"/>
    <property type="match status" value="1"/>
</dbReference>
<dbReference type="CDD" id="cd01171">
    <property type="entry name" value="YXKO-related"/>
    <property type="match status" value="1"/>
</dbReference>
<dbReference type="Pfam" id="PF03853">
    <property type="entry name" value="YjeF_N"/>
    <property type="match status" value="1"/>
</dbReference>
<dbReference type="AlphaFoldDB" id="A0A897MXV4"/>
<dbReference type="Gene3D" id="3.40.50.10260">
    <property type="entry name" value="YjeF N-terminal domain"/>
    <property type="match status" value="1"/>
</dbReference>
<comment type="similarity">
    <text evidence="18">Belongs to the NnrE/AIBP family.</text>
</comment>
<feature type="binding site" evidence="17">
    <location>
        <position position="427"/>
    </location>
    <ligand>
        <name>AMP</name>
        <dbReference type="ChEBI" id="CHEBI:456215"/>
    </ligand>
</feature>
<dbReference type="KEGG" id="hara:AArcS_1766"/>
<keyword evidence="23" id="KW-1185">Reference proteome</keyword>
<comment type="function">
    <text evidence="17">Catalyzes the dehydration of the S-form of NAD(P)HX at the expense of ADP, which is converted to AMP. Together with NAD(P)HX epimerase, which catalyzes the epimerization of the S- and R-forms, the enzyme allows the repair of both epimers of NAD(P)HX, a damaged form of NAD(P)H that is a result of enzymatic or heat-dependent hydration.</text>
</comment>
<keyword evidence="7 17" id="KW-0067">ATP-binding</keyword>
<feature type="domain" description="YjeF C-terminal" evidence="20">
    <location>
        <begin position="215"/>
        <end position="486"/>
    </location>
</feature>
<dbReference type="EMBL" id="CP064786">
    <property type="protein sequence ID" value="QSG02976.1"/>
    <property type="molecule type" value="Genomic_DNA"/>
</dbReference>
<keyword evidence="5 18" id="KW-0479">Metal-binding</keyword>
<keyword evidence="8 17" id="KW-0521">NADP</keyword>
<dbReference type="NCBIfam" id="TIGR00196">
    <property type="entry name" value="yjeF_cterm"/>
    <property type="match status" value="1"/>
</dbReference>
<dbReference type="Proteomes" id="UP000663586">
    <property type="component" value="Chromosome"/>
</dbReference>